<accession>A0ACC1KUE8</accession>
<reference evidence="1" key="1">
    <citation type="submission" date="2022-07" db="EMBL/GenBank/DDBJ databases">
        <title>Phylogenomic reconstructions and comparative analyses of Kickxellomycotina fungi.</title>
        <authorList>
            <person name="Reynolds N.K."/>
            <person name="Stajich J.E."/>
            <person name="Barry K."/>
            <person name="Grigoriev I.V."/>
            <person name="Crous P."/>
            <person name="Smith M.E."/>
        </authorList>
    </citation>
    <scope>NUCLEOTIDE SEQUENCE</scope>
    <source>
        <strain evidence="1">BCRC 34780</strain>
    </source>
</reference>
<evidence type="ECO:0000313" key="1">
    <source>
        <dbReference type="EMBL" id="KAJ2795169.1"/>
    </source>
</evidence>
<evidence type="ECO:0000313" key="2">
    <source>
        <dbReference type="Proteomes" id="UP001140087"/>
    </source>
</evidence>
<dbReference type="EMBL" id="JANBUN010002253">
    <property type="protein sequence ID" value="KAJ2795169.1"/>
    <property type="molecule type" value="Genomic_DNA"/>
</dbReference>
<sequence>MWELALRQLGLDADASPAMPFGDALAGSDLQAMAKLPGTSGAGSILSDPLIQQLMQGVGVDGGAGVADAGSAAWLASVGVDPAALPPWDATQPSGSATAAGGVLASDRDPSLAAAGTAAAGRLPPAPPRRGSRETPDGRTAAAAQRTHSQQSHLQRLMSDIVAPSKRGPFKAPRRMAKKPASASIVKALSAAVMMDMDGFAGLGANAIDTEMSGLYQDALQEGEDIGVHEESLNADNSEYLFTPDQMGQLREQQMQNFQLVMQAFLISCTEVGPHSLRARHWKKQLDQLALWHSLGTRESPSDLMSADGLGRFGSLIASAERQRATTGVAGMTECGRFAPNPASFFAIPGITAVIPDIYEAVDEIHRATQLSGDHEPKGSDCGSGGSSGGDAGAGGHAAAAAAAAAEVRSFDRNMDFTAQCQCTAISAEDFKSALMLGSVFPRMYLQMRNGKRKAEEEAEAPDEKMQAVAAPNTARQMALLPAGSSRTDGSGDAKGLAHLPGMKPLAPLVKAAPRIVRGGAKADNGRVRIA</sequence>
<dbReference type="Proteomes" id="UP001140087">
    <property type="component" value="Unassembled WGS sequence"/>
</dbReference>
<name>A0ACC1KUE8_9FUNG</name>
<protein>
    <submittedName>
        <fullName evidence="1">Uncharacterized protein</fullName>
    </submittedName>
</protein>
<organism evidence="1 2">
    <name type="scientific">Coemansia helicoidea</name>
    <dbReference type="NCBI Taxonomy" id="1286919"/>
    <lineage>
        <taxon>Eukaryota</taxon>
        <taxon>Fungi</taxon>
        <taxon>Fungi incertae sedis</taxon>
        <taxon>Zoopagomycota</taxon>
        <taxon>Kickxellomycotina</taxon>
        <taxon>Kickxellomycetes</taxon>
        <taxon>Kickxellales</taxon>
        <taxon>Kickxellaceae</taxon>
        <taxon>Coemansia</taxon>
    </lineage>
</organism>
<keyword evidence="2" id="KW-1185">Reference proteome</keyword>
<comment type="caution">
    <text evidence="1">The sequence shown here is derived from an EMBL/GenBank/DDBJ whole genome shotgun (WGS) entry which is preliminary data.</text>
</comment>
<gene>
    <name evidence="1" type="ORF">H4R21_005222</name>
</gene>
<proteinExistence type="predicted"/>
<feature type="non-terminal residue" evidence="1">
    <location>
        <position position="531"/>
    </location>
</feature>